<evidence type="ECO:0000313" key="3">
    <source>
        <dbReference type="EMBL" id="KPM83467.1"/>
    </source>
</evidence>
<dbReference type="GO" id="GO:0005737">
    <property type="term" value="C:cytoplasm"/>
    <property type="evidence" value="ECO:0007669"/>
    <property type="project" value="UniProtKB-SubCell"/>
</dbReference>
<dbReference type="Proteomes" id="UP001377972">
    <property type="component" value="Unassembled WGS sequence"/>
</dbReference>
<dbReference type="GO" id="GO:0006260">
    <property type="term" value="P:DNA replication"/>
    <property type="evidence" value="ECO:0007669"/>
    <property type="project" value="UniProtKB-UniRule"/>
</dbReference>
<keyword evidence="2" id="KW-0159">Chromosome partition</keyword>
<evidence type="ECO:0000256" key="1">
    <source>
        <dbReference type="ARBA" id="ARBA00044777"/>
    </source>
</evidence>
<dbReference type="RefSeq" id="WP_054552922.1">
    <property type="nucleotide sequence ID" value="NZ_JAQPZS010000029.1"/>
</dbReference>
<gene>
    <name evidence="2" type="primary">scpA</name>
    <name evidence="3" type="ORF">AOG27_10195</name>
    <name evidence="4" type="ORF">PQI24_20185</name>
</gene>
<dbReference type="PATRIC" id="fig|570156.3.peg.3127"/>
<evidence type="ECO:0000256" key="2">
    <source>
        <dbReference type="HAMAP-Rule" id="MF_01805"/>
    </source>
</evidence>
<accession>A0A0P7E0J1</accession>
<dbReference type="GO" id="GO:0051301">
    <property type="term" value="P:cell division"/>
    <property type="evidence" value="ECO:0007669"/>
    <property type="project" value="UniProtKB-KW"/>
</dbReference>
<evidence type="ECO:0000313" key="5">
    <source>
        <dbReference type="Proteomes" id="UP000050378"/>
    </source>
</evidence>
<comment type="caution">
    <text evidence="3">The sequence shown here is derived from an EMBL/GenBank/DDBJ whole genome shotgun (WGS) entry which is preliminary data.</text>
</comment>
<dbReference type="PANTHER" id="PTHR33969">
    <property type="entry name" value="SEGREGATION AND CONDENSATION PROTEIN A"/>
    <property type="match status" value="1"/>
</dbReference>
<keyword evidence="2" id="KW-0132">Cell division</keyword>
<dbReference type="STRING" id="570156.AOG27_10195"/>
<sequence length="278" mass="31657">MTSPELDAPDNLQEPVQQKLPLAFLHGKAVVDKPEDLYIPPDALEIILETFEGPLDLLLYLIKKHKLDVLELSIFSITEQYVSYVEMMSEFQLELAGEYLVMAALLAQIKSRLLLPKHEELEEEEDPRAELVRRLQEYEQFKKAAENLDEIPREGRDIFVAEALVPEFSEREVLLPDVDMKDLLVALSDVMARAKTFEHHHITAEALSTRERMSLILDKLSEAQSQLPFSTLFTVEEGRSGVVVSFIAMLELVKENLISCFQVDANSQIYVGLVEESE</sequence>
<comment type="subunit">
    <text evidence="2">Component of a cohesin-like complex composed of ScpA, ScpB and the Smc homodimer, in which ScpA and ScpB bind to the head domain of Smc. The presence of the three proteins is required for the association of the complex with DNA.</text>
</comment>
<dbReference type="HAMAP" id="MF_01805">
    <property type="entry name" value="ScpA"/>
    <property type="match status" value="1"/>
</dbReference>
<proteinExistence type="inferred from homology"/>
<keyword evidence="2" id="KW-0131">Cell cycle</keyword>
<comment type="function">
    <text evidence="2">Participates in chromosomal partition during cell division. May act via the formation of a condensin-like complex containing Smc and ScpB that pull DNA away from mid-cell into both cell halves.</text>
</comment>
<keyword evidence="2" id="KW-0963">Cytoplasm</keyword>
<evidence type="ECO:0000313" key="4">
    <source>
        <dbReference type="EMBL" id="MEJ6498359.1"/>
    </source>
</evidence>
<dbReference type="EMBL" id="LJTC01000006">
    <property type="protein sequence ID" value="KPM83467.1"/>
    <property type="molecule type" value="Genomic_DNA"/>
</dbReference>
<name>A0A0P7E0J1_9GAMM</name>
<protein>
    <recommendedName>
        <fullName evidence="1 2">Segregation and condensation protein A</fullName>
    </recommendedName>
</protein>
<dbReference type="PANTHER" id="PTHR33969:SF2">
    <property type="entry name" value="SEGREGATION AND CONDENSATION PROTEIN A"/>
    <property type="match status" value="1"/>
</dbReference>
<dbReference type="OrthoDB" id="9811016at2"/>
<keyword evidence="6" id="KW-1185">Reference proteome</keyword>
<comment type="subcellular location">
    <subcellularLocation>
        <location evidence="2">Cytoplasm</location>
    </subcellularLocation>
    <text evidence="2">Associated with two foci at the outer edges of the nucleoid region in young cells, and at four foci within both cell halves in older cells.</text>
</comment>
<dbReference type="Gene3D" id="6.10.250.2410">
    <property type="match status" value="1"/>
</dbReference>
<dbReference type="Pfam" id="PF02616">
    <property type="entry name" value="SMC_ScpA"/>
    <property type="match status" value="1"/>
</dbReference>
<dbReference type="GO" id="GO:0007059">
    <property type="term" value="P:chromosome segregation"/>
    <property type="evidence" value="ECO:0007669"/>
    <property type="project" value="UniProtKB-UniRule"/>
</dbReference>
<dbReference type="InterPro" id="IPR003768">
    <property type="entry name" value="ScpA"/>
</dbReference>
<dbReference type="Proteomes" id="UP000050378">
    <property type="component" value="Unassembled WGS sequence"/>
</dbReference>
<evidence type="ECO:0000313" key="6">
    <source>
        <dbReference type="Proteomes" id="UP001377972"/>
    </source>
</evidence>
<comment type="similarity">
    <text evidence="2">Belongs to the ScpA family.</text>
</comment>
<reference evidence="3 5" key="1">
    <citation type="submission" date="2015-09" db="EMBL/GenBank/DDBJ databases">
        <title>Draft Genome Sequence of Pseudoalteromonas lipolytica UCD-48B.</title>
        <authorList>
            <person name="Krusor M."/>
            <person name="Coil D.A."/>
            <person name="Lang J.M."/>
            <person name="Eisen J.A."/>
            <person name="Alexiev A."/>
        </authorList>
    </citation>
    <scope>NUCLEOTIDE SEQUENCE [LARGE SCALE GENOMIC DNA]</scope>
    <source>
        <strain evidence="3 5">UCD-48B</strain>
    </source>
</reference>
<organism evidence="3 5">
    <name type="scientific">Pseudoalteromonas lipolytica</name>
    <dbReference type="NCBI Taxonomy" id="570156"/>
    <lineage>
        <taxon>Bacteria</taxon>
        <taxon>Pseudomonadati</taxon>
        <taxon>Pseudomonadota</taxon>
        <taxon>Gammaproteobacteria</taxon>
        <taxon>Alteromonadales</taxon>
        <taxon>Pseudoalteromonadaceae</taxon>
        <taxon>Pseudoalteromonas</taxon>
    </lineage>
</organism>
<reference evidence="4 6" key="2">
    <citation type="submission" date="2023-01" db="EMBL/GenBank/DDBJ databases">
        <title>Trichodesmium-associated heterotrophic epibiont bacteria.</title>
        <authorList>
            <person name="Cleveland C.S."/>
            <person name="Webb E.A."/>
        </authorList>
    </citation>
    <scope>NUCLEOTIDE SEQUENCE [LARGE SCALE GENOMIC DNA]</scope>
    <source>
        <strain evidence="4 6">USCH2</strain>
    </source>
</reference>
<dbReference type="EMBL" id="JAQPZS010000029">
    <property type="protein sequence ID" value="MEJ6498359.1"/>
    <property type="molecule type" value="Genomic_DNA"/>
</dbReference>
<dbReference type="AlphaFoldDB" id="A0A0P7E0J1"/>